<dbReference type="InterPro" id="IPR036599">
    <property type="entry name" value="DNA_ligase_N_sf"/>
</dbReference>
<dbReference type="GO" id="GO:0006281">
    <property type="term" value="P:DNA repair"/>
    <property type="evidence" value="ECO:0007669"/>
    <property type="project" value="InterPro"/>
</dbReference>
<evidence type="ECO:0000313" key="7">
    <source>
        <dbReference type="EMBL" id="KAK3499725.1"/>
    </source>
</evidence>
<dbReference type="PANTHER" id="PTHR45674:SF12">
    <property type="entry name" value="ATP DEPENDENT DNA LIGASE DOMAIN-CONTAINING PROTEIN"/>
    <property type="match status" value="1"/>
</dbReference>
<dbReference type="Proteomes" id="UP001285908">
    <property type="component" value="Unassembled WGS sequence"/>
</dbReference>
<feature type="compositionally biased region" description="Low complexity" evidence="5">
    <location>
        <begin position="687"/>
        <end position="707"/>
    </location>
</feature>
<dbReference type="GO" id="GO:0005634">
    <property type="term" value="C:nucleus"/>
    <property type="evidence" value="ECO:0007669"/>
    <property type="project" value="TreeGrafter"/>
</dbReference>
<dbReference type="GO" id="GO:0003910">
    <property type="term" value="F:DNA ligase (ATP) activity"/>
    <property type="evidence" value="ECO:0007669"/>
    <property type="project" value="InterPro"/>
</dbReference>
<protein>
    <recommendedName>
        <fullName evidence="6">ATP-dependent DNA ligase family profile domain-containing protein</fullName>
    </recommendedName>
</protein>
<evidence type="ECO:0000259" key="6">
    <source>
        <dbReference type="PROSITE" id="PS50160"/>
    </source>
</evidence>
<evidence type="ECO:0000256" key="3">
    <source>
        <dbReference type="ARBA" id="ARBA00022741"/>
    </source>
</evidence>
<dbReference type="GeneID" id="87871703"/>
<evidence type="ECO:0000256" key="4">
    <source>
        <dbReference type="ARBA" id="ARBA00022840"/>
    </source>
</evidence>
<keyword evidence="8" id="KW-1185">Reference proteome</keyword>
<name>A0AAJ0IG11_9PEZI</name>
<evidence type="ECO:0000313" key="8">
    <source>
        <dbReference type="Proteomes" id="UP001285908"/>
    </source>
</evidence>
<feature type="compositionally biased region" description="Polar residues" evidence="5">
    <location>
        <begin position="757"/>
        <end position="767"/>
    </location>
</feature>
<evidence type="ECO:0000256" key="5">
    <source>
        <dbReference type="SAM" id="MobiDB-lite"/>
    </source>
</evidence>
<comment type="similarity">
    <text evidence="1">Belongs to the ATP-dependent DNA ligase family.</text>
</comment>
<dbReference type="InterPro" id="IPR012310">
    <property type="entry name" value="DNA_ligase_ATP-dep_cent"/>
</dbReference>
<dbReference type="InterPro" id="IPR012340">
    <property type="entry name" value="NA-bd_OB-fold"/>
</dbReference>
<evidence type="ECO:0000256" key="2">
    <source>
        <dbReference type="ARBA" id="ARBA00022598"/>
    </source>
</evidence>
<accession>A0AAJ0IG11</accession>
<gene>
    <name evidence="7" type="ORF">B0T23DRAFT_24402</name>
</gene>
<sequence>MPFLFSYVCDLLQALDDNQRAKSGLKTPAKIIENWFAKHRALIDRDDHNDTALLSTLFPEKRTDRVFRYGPGRLERIIGRGLVLGMTRREELGRHADAKWGMDLAECVERILRDTVSVANLRARFAGCKSPNPDPIRPVTVEEIDNLFHDIASHCHFSSPAVRSSPPSSTSVSREKALGDIYTRFSPRDAKWFTRLFLKNYRPVILDPQLVYRNYHPRLPLIVKVRDDFVDAGRILASHRQERTVTGRDEFAKHLKPRLGVKVGRQPWFQARSIKHCLQMDYGRMSCEEKYDGEYCQVHIDLSKGYDCIQIFSKSGKDSTQDRKALHDAIRKSLNLHQPSCPFKKGCILEGELLVYSDKEEKILDFYKIRKHVSRSGAFLSTEQDSQRNPWEHLMIVYYDILLVDDESLLAAKHSERMQRLQEIVTEVRGRSMLVQRQIIDCSRPSAESDLRRAFATCITNRGEGLVLKPDATYFNFDTSVGYSGSIAIKLKKEYIRRFGDVGDFAVVGARYDPTKAKSFDFPNIKWTHFYIACLGNKEEVVRFGAVPNFVVTNVVELNETQMRAFMTAIQPVAVDPQDNTVFSLRIEDGVDGKKTPTTVFKVPPVFDIRCFSFDRPGNTGFWTPRFPMVNKIHCDRTYLDVLSFSELQEMAIHGTQKPPGEESQELLEWVGRLEQADPKTRGVEIQTQTTASTSQAPSTPNRSPCPDALPPSSPSSSLKCRSVDRDSFTSSASVAIAIRSPIKTKDRPRLLPTVVESPQRSTNELSTMARGEKRPHSSSTNLECDISKIRKHNNPEGQNDVSTPRKETVSSSVVQREPLMAIKTTSPRRNPNPRSAAPPRLIGANSMYQPTILDMEHSRSTNTRGRVSLPHSMSLGITSRDFTFTVSQPTARLHVSSPPTAIESLTENKCRYLGDACTIANISFMLSPCIAGYLWVTEDLLGYHGITEFARDPKEWVAAQSIFPADTPIITPTTAATTATEAMVLNSSAPTPTPSCTPCGTKRKKKIILVDRRREEANKVFLQSVRDAGLRHRNGEPKHVSVYDWRVLEELKEEEEKCRESGEWGGVRFDMRRSGSVWRKYWVGLT</sequence>
<evidence type="ECO:0000256" key="1">
    <source>
        <dbReference type="ARBA" id="ARBA00007572"/>
    </source>
</evidence>
<dbReference type="InterPro" id="IPR050191">
    <property type="entry name" value="ATP-dep_DNA_ligase"/>
</dbReference>
<proteinExistence type="inferred from homology"/>
<comment type="caution">
    <text evidence="7">The sequence shown here is derived from an EMBL/GenBank/DDBJ whole genome shotgun (WGS) entry which is preliminary data.</text>
</comment>
<dbReference type="Gene3D" id="3.30.470.30">
    <property type="entry name" value="DNA ligase/mRNA capping enzyme"/>
    <property type="match status" value="1"/>
</dbReference>
<dbReference type="GO" id="GO:1903461">
    <property type="term" value="P:Okazaki fragment processing involved in mitotic DNA replication"/>
    <property type="evidence" value="ECO:0007669"/>
    <property type="project" value="TreeGrafter"/>
</dbReference>
<keyword evidence="3" id="KW-0547">Nucleotide-binding</keyword>
<feature type="region of interest" description="Disordered" evidence="5">
    <location>
        <begin position="749"/>
        <end position="813"/>
    </location>
</feature>
<keyword evidence="2" id="KW-0436">Ligase</keyword>
<reference evidence="7 8" key="1">
    <citation type="journal article" date="2023" name="Mol. Phylogenet. Evol.">
        <title>Genome-scale phylogeny and comparative genomics of the fungal order Sordariales.</title>
        <authorList>
            <person name="Hensen N."/>
            <person name="Bonometti L."/>
            <person name="Westerberg I."/>
            <person name="Brannstrom I.O."/>
            <person name="Guillou S."/>
            <person name="Cros-Aarteil S."/>
            <person name="Calhoun S."/>
            <person name="Haridas S."/>
            <person name="Kuo A."/>
            <person name="Mondo S."/>
            <person name="Pangilinan J."/>
            <person name="Riley R."/>
            <person name="LaButti K."/>
            <person name="Andreopoulos B."/>
            <person name="Lipzen A."/>
            <person name="Chen C."/>
            <person name="Yan M."/>
            <person name="Daum C."/>
            <person name="Ng V."/>
            <person name="Clum A."/>
            <person name="Steindorff A."/>
            <person name="Ohm R.A."/>
            <person name="Martin F."/>
            <person name="Silar P."/>
            <person name="Natvig D.O."/>
            <person name="Lalanne C."/>
            <person name="Gautier V."/>
            <person name="Ament-Velasquez S.L."/>
            <person name="Kruys A."/>
            <person name="Hutchinson M.I."/>
            <person name="Powell A.J."/>
            <person name="Barry K."/>
            <person name="Miller A.N."/>
            <person name="Grigoriev I.V."/>
            <person name="Debuchy R."/>
            <person name="Gladieux P."/>
            <person name="Hiltunen Thoren M."/>
            <person name="Johannesson H."/>
        </authorList>
    </citation>
    <scope>NUCLEOTIDE SEQUENCE [LARGE SCALE GENOMIC DNA]</scope>
    <source>
        <strain evidence="7 8">FGSC 10403</strain>
    </source>
</reference>
<dbReference type="PROSITE" id="PS50160">
    <property type="entry name" value="DNA_LIGASE_A3"/>
    <property type="match status" value="1"/>
</dbReference>
<dbReference type="Pfam" id="PF01068">
    <property type="entry name" value="DNA_ligase_A_M"/>
    <property type="match status" value="1"/>
</dbReference>
<dbReference type="GO" id="GO:0005739">
    <property type="term" value="C:mitochondrion"/>
    <property type="evidence" value="ECO:0007669"/>
    <property type="project" value="TreeGrafter"/>
</dbReference>
<dbReference type="SUPFAM" id="SSF56091">
    <property type="entry name" value="DNA ligase/mRNA capping enzyme, catalytic domain"/>
    <property type="match status" value="1"/>
</dbReference>
<feature type="region of interest" description="Disordered" evidence="5">
    <location>
        <begin position="678"/>
        <end position="723"/>
    </location>
</feature>
<dbReference type="Pfam" id="PF04675">
    <property type="entry name" value="DNA_ligase_A_N"/>
    <property type="match status" value="1"/>
</dbReference>
<dbReference type="Gene3D" id="1.10.3260.10">
    <property type="entry name" value="DNA ligase, ATP-dependent, N-terminal domain"/>
    <property type="match status" value="1"/>
</dbReference>
<dbReference type="AlphaFoldDB" id="A0AAJ0IG11"/>
<dbReference type="Gene3D" id="2.40.50.140">
    <property type="entry name" value="Nucleic acid-binding proteins"/>
    <property type="match status" value="1"/>
</dbReference>
<dbReference type="GO" id="GO:0006310">
    <property type="term" value="P:DNA recombination"/>
    <property type="evidence" value="ECO:0007669"/>
    <property type="project" value="InterPro"/>
</dbReference>
<dbReference type="InterPro" id="IPR012308">
    <property type="entry name" value="DNA_ligase_ATP-dep_N"/>
</dbReference>
<dbReference type="GO" id="GO:0003677">
    <property type="term" value="F:DNA binding"/>
    <property type="evidence" value="ECO:0007669"/>
    <property type="project" value="InterPro"/>
</dbReference>
<organism evidence="7 8">
    <name type="scientific">Neurospora hispaniola</name>
    <dbReference type="NCBI Taxonomy" id="588809"/>
    <lineage>
        <taxon>Eukaryota</taxon>
        <taxon>Fungi</taxon>
        <taxon>Dikarya</taxon>
        <taxon>Ascomycota</taxon>
        <taxon>Pezizomycotina</taxon>
        <taxon>Sordariomycetes</taxon>
        <taxon>Sordariomycetidae</taxon>
        <taxon>Sordariales</taxon>
        <taxon>Sordariaceae</taxon>
        <taxon>Neurospora</taxon>
    </lineage>
</organism>
<dbReference type="EMBL" id="JAULSX010000001">
    <property type="protein sequence ID" value="KAK3499725.1"/>
    <property type="molecule type" value="Genomic_DNA"/>
</dbReference>
<feature type="domain" description="ATP-dependent DNA ligase family profile" evidence="6">
    <location>
        <begin position="396"/>
        <end position="512"/>
    </location>
</feature>
<keyword evidence="4" id="KW-0067">ATP-binding</keyword>
<dbReference type="CDD" id="cd08039">
    <property type="entry name" value="Adenylation_DNA_ligase_Fungal"/>
    <property type="match status" value="1"/>
</dbReference>
<dbReference type="RefSeq" id="XP_062697358.1">
    <property type="nucleotide sequence ID" value="XM_062834081.1"/>
</dbReference>
<dbReference type="PANTHER" id="PTHR45674">
    <property type="entry name" value="DNA LIGASE 1/3 FAMILY MEMBER"/>
    <property type="match status" value="1"/>
</dbReference>
<dbReference type="GO" id="GO:0005524">
    <property type="term" value="F:ATP binding"/>
    <property type="evidence" value="ECO:0007669"/>
    <property type="project" value="UniProtKB-KW"/>
</dbReference>